<keyword evidence="9" id="KW-1185">Reference proteome</keyword>
<evidence type="ECO:0000256" key="7">
    <source>
        <dbReference type="SAM" id="SignalP"/>
    </source>
</evidence>
<evidence type="ECO:0000256" key="5">
    <source>
        <dbReference type="ARBA" id="ARBA00022729"/>
    </source>
</evidence>
<dbReference type="GO" id="GO:0005179">
    <property type="term" value="F:hormone activity"/>
    <property type="evidence" value="ECO:0007669"/>
    <property type="project" value="InterPro"/>
</dbReference>
<reference evidence="8 9" key="1">
    <citation type="submission" date="2024-05" db="EMBL/GenBank/DDBJ databases">
        <authorList>
            <person name="Wallberg A."/>
        </authorList>
    </citation>
    <scope>NUCLEOTIDE SEQUENCE [LARGE SCALE GENOMIC DNA]</scope>
</reference>
<dbReference type="AlphaFoldDB" id="A0AAV2QJ83"/>
<accession>A0AAV2QJ83</accession>
<dbReference type="PROSITE" id="PS00256">
    <property type="entry name" value="AKH"/>
    <property type="match status" value="1"/>
</dbReference>
<feature type="chain" id="PRO_5043853261" evidence="7">
    <location>
        <begin position="26"/>
        <end position="105"/>
    </location>
</feature>
<evidence type="ECO:0000313" key="8">
    <source>
        <dbReference type="EMBL" id="CAL4089051.1"/>
    </source>
</evidence>
<organism evidence="8 9">
    <name type="scientific">Meganyctiphanes norvegica</name>
    <name type="common">Northern krill</name>
    <name type="synonym">Thysanopoda norvegica</name>
    <dbReference type="NCBI Taxonomy" id="48144"/>
    <lineage>
        <taxon>Eukaryota</taxon>
        <taxon>Metazoa</taxon>
        <taxon>Ecdysozoa</taxon>
        <taxon>Arthropoda</taxon>
        <taxon>Crustacea</taxon>
        <taxon>Multicrustacea</taxon>
        <taxon>Malacostraca</taxon>
        <taxon>Eumalacostraca</taxon>
        <taxon>Eucarida</taxon>
        <taxon>Euphausiacea</taxon>
        <taxon>Euphausiidae</taxon>
        <taxon>Meganyctiphanes</taxon>
    </lineage>
</organism>
<name>A0AAV2QJ83_MEGNR</name>
<dbReference type="InterPro" id="IPR002047">
    <property type="entry name" value="Adipokinetic_hormone_CS"/>
</dbReference>
<keyword evidence="4" id="KW-0964">Secreted</keyword>
<dbReference type="Proteomes" id="UP001497623">
    <property type="component" value="Unassembled WGS sequence"/>
</dbReference>
<keyword evidence="5 7" id="KW-0732">Signal</keyword>
<dbReference type="PROSITE" id="PS51257">
    <property type="entry name" value="PROKAR_LIPOPROTEIN"/>
    <property type="match status" value="1"/>
</dbReference>
<dbReference type="GO" id="GO:0005576">
    <property type="term" value="C:extracellular region"/>
    <property type="evidence" value="ECO:0007669"/>
    <property type="project" value="UniProtKB-SubCell"/>
</dbReference>
<comment type="caution">
    <text evidence="8">The sequence shown here is derived from an EMBL/GenBank/DDBJ whole genome shotgun (WGS) entry which is preliminary data.</text>
</comment>
<evidence type="ECO:0000313" key="9">
    <source>
        <dbReference type="Proteomes" id="UP001497623"/>
    </source>
</evidence>
<dbReference type="EMBL" id="CAXKWB010007948">
    <property type="protein sequence ID" value="CAL4089051.1"/>
    <property type="molecule type" value="Genomic_DNA"/>
</dbReference>
<dbReference type="GO" id="GO:0031409">
    <property type="term" value="F:pigment binding"/>
    <property type="evidence" value="ECO:0007669"/>
    <property type="project" value="UniProtKB-KW"/>
</dbReference>
<dbReference type="Pfam" id="PF06377">
    <property type="entry name" value="Adipokin_hormo"/>
    <property type="match status" value="1"/>
</dbReference>
<evidence type="ECO:0000256" key="4">
    <source>
        <dbReference type="ARBA" id="ARBA00022525"/>
    </source>
</evidence>
<feature type="signal peptide" evidence="7">
    <location>
        <begin position="1"/>
        <end position="25"/>
    </location>
</feature>
<proteinExistence type="predicted"/>
<sequence length="105" mass="11391">MRVSYTMMSAMVVAVVACFAICVSAQLNFSPGWGKRNSDDSMSLRSHHNSRSSSSGGVNAALPPPIRGLVDNCADMNRIAAVMHIYTLIKNEAARMIQCQDEDVN</sequence>
<feature type="region of interest" description="Disordered" evidence="6">
    <location>
        <begin position="38"/>
        <end position="63"/>
    </location>
</feature>
<gene>
    <name evidence="8" type="ORF">MNOR_LOCUS13689</name>
</gene>
<evidence type="ECO:0000256" key="3">
    <source>
        <dbReference type="ARBA" id="ARBA00022474"/>
    </source>
</evidence>
<comment type="subcellular location">
    <subcellularLocation>
        <location evidence="2">Secreted</location>
    </subcellularLocation>
</comment>
<dbReference type="InterPro" id="IPR010475">
    <property type="entry name" value="AKH/RPCH_hormone"/>
</dbReference>
<evidence type="ECO:0000256" key="1">
    <source>
        <dbReference type="ARBA" id="ARBA00002463"/>
    </source>
</evidence>
<evidence type="ECO:0000256" key="6">
    <source>
        <dbReference type="SAM" id="MobiDB-lite"/>
    </source>
</evidence>
<protein>
    <submittedName>
        <fullName evidence="8">Uncharacterized protein</fullName>
    </submittedName>
</protein>
<evidence type="ECO:0000256" key="2">
    <source>
        <dbReference type="ARBA" id="ARBA00004613"/>
    </source>
</evidence>
<comment type="function">
    <text evidence="1">This hormone adapts the animal to light backgrounds by stimulating concentration of the pigment of its red body-chromatophores.</text>
</comment>
<keyword evidence="3" id="KW-0608">Pigment</keyword>